<dbReference type="SMART" id="SM01092">
    <property type="entry name" value="CO_deh_flav_C"/>
    <property type="match status" value="1"/>
</dbReference>
<dbReference type="SUPFAM" id="SSF56176">
    <property type="entry name" value="FAD-binding/transporter-associated domain-like"/>
    <property type="match status" value="1"/>
</dbReference>
<protein>
    <submittedName>
        <fullName evidence="5">6-hydroxypseudooxynicotine dehydrogenase complex subunit alpha</fullName>
    </submittedName>
</protein>
<dbReference type="Proteomes" id="UP001174909">
    <property type="component" value="Unassembled WGS sequence"/>
</dbReference>
<dbReference type="GO" id="GO:0016491">
    <property type="term" value="F:oxidoreductase activity"/>
    <property type="evidence" value="ECO:0007669"/>
    <property type="project" value="UniProtKB-KW"/>
</dbReference>
<keyword evidence="2" id="KW-0274">FAD</keyword>
<evidence type="ECO:0000256" key="2">
    <source>
        <dbReference type="ARBA" id="ARBA00022827"/>
    </source>
</evidence>
<evidence type="ECO:0000256" key="3">
    <source>
        <dbReference type="ARBA" id="ARBA00023002"/>
    </source>
</evidence>
<dbReference type="Pfam" id="PF00941">
    <property type="entry name" value="FAD_binding_5"/>
    <property type="match status" value="1"/>
</dbReference>
<dbReference type="PANTHER" id="PTHR42659:SF2">
    <property type="entry name" value="XANTHINE DEHYDROGENASE SUBUNIT C-RELATED"/>
    <property type="match status" value="1"/>
</dbReference>
<evidence type="ECO:0000313" key="5">
    <source>
        <dbReference type="EMBL" id="CAI8007523.1"/>
    </source>
</evidence>
<dbReference type="InterPro" id="IPR051312">
    <property type="entry name" value="Diverse_Substr_Oxidored"/>
</dbReference>
<proteinExistence type="predicted"/>
<feature type="domain" description="FAD-binding PCMH-type" evidence="4">
    <location>
        <begin position="1"/>
        <end position="119"/>
    </location>
</feature>
<dbReference type="InterPro" id="IPR036318">
    <property type="entry name" value="FAD-bd_PCMH-like_sf"/>
</dbReference>
<dbReference type="AlphaFoldDB" id="A0AA35W480"/>
<gene>
    <name evidence="5" type="ORF">GBAR_LOCUS5248</name>
</gene>
<name>A0AA35W480_GEOBA</name>
<evidence type="ECO:0000256" key="1">
    <source>
        <dbReference type="ARBA" id="ARBA00022630"/>
    </source>
</evidence>
<dbReference type="SUPFAM" id="SSF55447">
    <property type="entry name" value="CO dehydrogenase flavoprotein C-terminal domain-like"/>
    <property type="match status" value="1"/>
</dbReference>
<dbReference type="InterPro" id="IPR016166">
    <property type="entry name" value="FAD-bd_PCMH"/>
</dbReference>
<dbReference type="InterPro" id="IPR036683">
    <property type="entry name" value="CO_DH_flav_C_dom_sf"/>
</dbReference>
<comment type="caution">
    <text evidence="5">The sequence shown here is derived from an EMBL/GenBank/DDBJ whole genome shotgun (WGS) entry which is preliminary data.</text>
</comment>
<dbReference type="GO" id="GO:0071949">
    <property type="term" value="F:FAD binding"/>
    <property type="evidence" value="ECO:0007669"/>
    <property type="project" value="InterPro"/>
</dbReference>
<dbReference type="InterPro" id="IPR016169">
    <property type="entry name" value="FAD-bd_PCMH_sub2"/>
</dbReference>
<keyword evidence="1" id="KW-0285">Flavoprotein</keyword>
<sequence length="230" mass="22712">MSYIREADGGGLAIGAMTTYAALQGSELVQSNAPVLADAAGQVADAQVRNMGTIGGSLAHADPAGDLPAVAIALNAELVTSSTGGHRTIGIDDFFVDLLTTSLESNEILNEIRIPALAANSGSAYAKFGNKASHYAIVGVAAVITTDGNGNCTGASIGVTGAGPAAVRAGDAEAALVGSSLDDDAINAAASAAGNGIEFNEDVHASAEYRAHLTSVYAGRAIRAAIANAG</sequence>
<evidence type="ECO:0000313" key="6">
    <source>
        <dbReference type="Proteomes" id="UP001174909"/>
    </source>
</evidence>
<dbReference type="InterPro" id="IPR002346">
    <property type="entry name" value="Mopterin_DH_FAD-bd"/>
</dbReference>
<dbReference type="PANTHER" id="PTHR42659">
    <property type="entry name" value="XANTHINE DEHYDROGENASE SUBUNIT C-RELATED"/>
    <property type="match status" value="1"/>
</dbReference>
<dbReference type="PROSITE" id="PS51387">
    <property type="entry name" value="FAD_PCMH"/>
    <property type="match status" value="1"/>
</dbReference>
<dbReference type="InterPro" id="IPR005107">
    <property type="entry name" value="CO_DH_flav_C"/>
</dbReference>
<dbReference type="Gene3D" id="3.30.465.10">
    <property type="match status" value="1"/>
</dbReference>
<keyword evidence="6" id="KW-1185">Reference proteome</keyword>
<organism evidence="5 6">
    <name type="scientific">Geodia barretti</name>
    <name type="common">Barrett's horny sponge</name>
    <dbReference type="NCBI Taxonomy" id="519541"/>
    <lineage>
        <taxon>Eukaryota</taxon>
        <taxon>Metazoa</taxon>
        <taxon>Porifera</taxon>
        <taxon>Demospongiae</taxon>
        <taxon>Heteroscleromorpha</taxon>
        <taxon>Tetractinellida</taxon>
        <taxon>Astrophorina</taxon>
        <taxon>Geodiidae</taxon>
        <taxon>Geodia</taxon>
    </lineage>
</organism>
<accession>A0AA35W480</accession>
<dbReference type="Pfam" id="PF03450">
    <property type="entry name" value="CO_deh_flav_C"/>
    <property type="match status" value="1"/>
</dbReference>
<dbReference type="FunFam" id="3.30.465.10:FF:000017">
    <property type="entry name" value="Xanthine dehydrogenase, FAD binding subunit"/>
    <property type="match status" value="1"/>
</dbReference>
<reference evidence="5" key="1">
    <citation type="submission" date="2023-03" db="EMBL/GenBank/DDBJ databases">
        <authorList>
            <person name="Steffen K."/>
            <person name="Cardenas P."/>
        </authorList>
    </citation>
    <scope>NUCLEOTIDE SEQUENCE</scope>
</reference>
<dbReference type="Gene3D" id="3.30.390.50">
    <property type="entry name" value="CO dehydrogenase flavoprotein, C-terminal domain"/>
    <property type="match status" value="1"/>
</dbReference>
<evidence type="ECO:0000259" key="4">
    <source>
        <dbReference type="PROSITE" id="PS51387"/>
    </source>
</evidence>
<dbReference type="EMBL" id="CASHTH010000782">
    <property type="protein sequence ID" value="CAI8007523.1"/>
    <property type="molecule type" value="Genomic_DNA"/>
</dbReference>
<keyword evidence="3" id="KW-0560">Oxidoreductase</keyword>